<reference evidence="1" key="1">
    <citation type="submission" date="2022-05" db="EMBL/GenBank/DDBJ databases">
        <title>Corynebacterium sp. TA-R-1 sp. nov., isolated from human feces.</title>
        <authorList>
            <person name="Shamsuzzaman M."/>
            <person name="Dahal R.H."/>
        </authorList>
    </citation>
    <scope>NUCLEOTIDE SEQUENCE</scope>
    <source>
        <strain evidence="1">TA-R-1</strain>
    </source>
</reference>
<keyword evidence="2" id="KW-1185">Reference proteome</keyword>
<dbReference type="EMBL" id="JAMFTQ010000008">
    <property type="protein sequence ID" value="MCP1388008.1"/>
    <property type="molecule type" value="Genomic_DNA"/>
</dbReference>
<organism evidence="1 2">
    <name type="scientific">Corynebacterium stercoris</name>
    <dbReference type="NCBI Taxonomy" id="2943490"/>
    <lineage>
        <taxon>Bacteria</taxon>
        <taxon>Bacillati</taxon>
        <taxon>Actinomycetota</taxon>
        <taxon>Actinomycetes</taxon>
        <taxon>Mycobacteriales</taxon>
        <taxon>Corynebacteriaceae</taxon>
        <taxon>Corynebacterium</taxon>
    </lineage>
</organism>
<sequence>MDTRTETRNALNTLNGMPDGPARVLAAEVLARRVRNQGPDEMLPEVLEHLVRAYTFGVDTPEAFATFSELLRLYDTRPEYFDEHDTHLLFWQFKWIADDLPVYPEITREVAEALLDDMEARYRQAGHSMAAVSRARFAWASANGDEEDAERYWTQWNAIAGDDLDCEACHHSDLIHRMVSLGRYDDAVRLGPQDATCNREPAGMFLELAMANLHTGDARACTEYLRSSISHHDRTLRDPERIAGWFEIFARGNQLDEGLAMLSTIGRDAVEGQGAPIHRLRYCLAMLRGLSAHPDAGELPTGLEAFPTVAALVDACEREAADLVAAFDARAGKPHWAGVLAEARQARVLADLGEAEEPVEAVEPSAVPDDLSAEISRSASVPDPFAAAEEFARREQWHDAAPLYDRAAMQREAAGDILGAGLAYAESAQAQTMAGRYVDAVSVFQRAWDRLIASEAHPNLLVQVAYAWAASEAELEEADATGATVRDALVGIPDVDTATMTGELAEQEQRGNAVRRARIHDILSRLAAARGDAAGAAEEAMRAGEGFGSAGEIRLAAEAFLLAARQLHEAKRYDDAAWAYESVIEALVATSQRSAVPSVLDEFVALLKATGQHERAELVLKEYMGLN</sequence>
<dbReference type="RefSeq" id="WP_253578064.1">
    <property type="nucleotide sequence ID" value="NZ_JAMFTQ010000008.1"/>
</dbReference>
<evidence type="ECO:0000313" key="2">
    <source>
        <dbReference type="Proteomes" id="UP001204000"/>
    </source>
</evidence>
<comment type="caution">
    <text evidence="1">The sequence shown here is derived from an EMBL/GenBank/DDBJ whole genome shotgun (WGS) entry which is preliminary data.</text>
</comment>
<evidence type="ECO:0000313" key="1">
    <source>
        <dbReference type="EMBL" id="MCP1388008.1"/>
    </source>
</evidence>
<evidence type="ECO:0008006" key="3">
    <source>
        <dbReference type="Google" id="ProtNLM"/>
    </source>
</evidence>
<protein>
    <recommendedName>
        <fullName evidence="3">Tetratricopeptide repeat protein</fullName>
    </recommendedName>
</protein>
<accession>A0ABT1G4P6</accession>
<name>A0ABT1G4P6_9CORY</name>
<dbReference type="Proteomes" id="UP001204000">
    <property type="component" value="Unassembled WGS sequence"/>
</dbReference>
<gene>
    <name evidence="1" type="ORF">M5J20_07365</name>
</gene>
<proteinExistence type="predicted"/>